<dbReference type="InterPro" id="IPR047801">
    <property type="entry name" value="Peptidase_C45"/>
</dbReference>
<keyword evidence="3" id="KW-1185">Reference proteome</keyword>
<gene>
    <name evidence="2" type="ORF">H1W37_13505</name>
</gene>
<evidence type="ECO:0000313" key="3">
    <source>
        <dbReference type="Proteomes" id="UP000559404"/>
    </source>
</evidence>
<dbReference type="Gene3D" id="3.60.60.10">
    <property type="entry name" value="Penicillin V Acylase, Chain A"/>
    <property type="match status" value="1"/>
</dbReference>
<name>A0A838XVN7_9HYPH</name>
<accession>A0A838XVN7</accession>
<dbReference type="Proteomes" id="UP000559404">
    <property type="component" value="Unassembled WGS sequence"/>
</dbReference>
<dbReference type="AlphaFoldDB" id="A0A838XVN7"/>
<evidence type="ECO:0000313" key="2">
    <source>
        <dbReference type="EMBL" id="MBA4612678.1"/>
    </source>
</evidence>
<dbReference type="PANTHER" id="PTHR34180">
    <property type="entry name" value="PEPTIDASE C45"/>
    <property type="match status" value="1"/>
</dbReference>
<dbReference type="EMBL" id="JACEON010000012">
    <property type="protein sequence ID" value="MBA4612678.1"/>
    <property type="molecule type" value="Genomic_DNA"/>
</dbReference>
<dbReference type="RefSeq" id="WP_181760863.1">
    <property type="nucleotide sequence ID" value="NZ_BMCR01000003.1"/>
</dbReference>
<evidence type="ECO:0000259" key="1">
    <source>
        <dbReference type="Pfam" id="PF03417"/>
    </source>
</evidence>
<dbReference type="PANTHER" id="PTHR34180:SF1">
    <property type="entry name" value="BETA-ALANYL-DOPAMINE_CARCININE HYDROLASE"/>
    <property type="match status" value="1"/>
</dbReference>
<feature type="domain" description="Peptidase C45 hydrolase" evidence="1">
    <location>
        <begin position="116"/>
        <end position="335"/>
    </location>
</feature>
<dbReference type="InterPro" id="IPR047794">
    <property type="entry name" value="C45_proenzyme-like"/>
</dbReference>
<dbReference type="Pfam" id="PF03417">
    <property type="entry name" value="AAT"/>
    <property type="match status" value="1"/>
</dbReference>
<protein>
    <submittedName>
        <fullName evidence="2">Peptidase C45</fullName>
    </submittedName>
</protein>
<comment type="caution">
    <text evidence="2">The sequence shown here is derived from an EMBL/GenBank/DDBJ whole genome shotgun (WGS) entry which is preliminary data.</text>
</comment>
<reference evidence="2 3" key="2">
    <citation type="submission" date="2020-08" db="EMBL/GenBank/DDBJ databases">
        <title>Stappia taiwanensis sp. nov., isolated from a coastal thermal spring.</title>
        <authorList>
            <person name="Kampfer P."/>
        </authorList>
    </citation>
    <scope>NUCLEOTIDE SEQUENCE [LARGE SCALE GENOMIC DNA]</scope>
    <source>
        <strain evidence="2 3">DSM 23284</strain>
    </source>
</reference>
<sequence>MSSLPDVIALDGCPLTRGQQHGRQAAGRIAAFLDDGLARLDTFLGPDIRLSDLGQDIAAYGAAIERETPELYREIAGLSEGAGISMDEAVLLQVRRELAGFSRFNTSGDCTTFARTGEGAVIGQTVDLAGDLDDQVTLLKVRDAASGHRALVMSFTGLLGYLGVNDRGLAVGLNLVLAGDWRPGLPPYLAIRHLLDTCGSVEEAIACLQELDLASSRCFMLCDGKAAAFVEAMEGKLAVHRGAELTHTNHFLDPAFAPHDELNIFAQNGSRKRFEACRDWLASHDANREPGSYFDLFSTEPVRVKDSGNRAVEKTVASVVLDPVNRSLHVRAGDPFGAPTASFDMVGWGENRHECANA</sequence>
<dbReference type="NCBIfam" id="NF040521">
    <property type="entry name" value="C45_proenzyme"/>
    <property type="match status" value="1"/>
</dbReference>
<dbReference type="InterPro" id="IPR005079">
    <property type="entry name" value="Peptidase_C45_hydrolase"/>
</dbReference>
<reference evidence="2 3" key="1">
    <citation type="submission" date="2020-07" db="EMBL/GenBank/DDBJ databases">
        <authorList>
            <person name="Li M."/>
        </authorList>
    </citation>
    <scope>NUCLEOTIDE SEQUENCE [LARGE SCALE GENOMIC DNA]</scope>
    <source>
        <strain evidence="2 3">DSM 23284</strain>
    </source>
</reference>
<organism evidence="2 3">
    <name type="scientific">Stappia taiwanensis</name>
    <dbReference type="NCBI Taxonomy" id="992267"/>
    <lineage>
        <taxon>Bacteria</taxon>
        <taxon>Pseudomonadati</taxon>
        <taxon>Pseudomonadota</taxon>
        <taxon>Alphaproteobacteria</taxon>
        <taxon>Hyphomicrobiales</taxon>
        <taxon>Stappiaceae</taxon>
        <taxon>Stappia</taxon>
    </lineage>
</organism>
<dbReference type="Gene3D" id="1.10.10.2120">
    <property type="match status" value="1"/>
</dbReference>
<dbReference type="InterPro" id="IPR029055">
    <property type="entry name" value="Ntn_hydrolases_N"/>
</dbReference>
<proteinExistence type="predicted"/>
<dbReference type="SUPFAM" id="SSF56235">
    <property type="entry name" value="N-terminal nucleophile aminohydrolases (Ntn hydrolases)"/>
    <property type="match status" value="1"/>
</dbReference>